<dbReference type="GO" id="GO:0016787">
    <property type="term" value="F:hydrolase activity"/>
    <property type="evidence" value="ECO:0007669"/>
    <property type="project" value="UniProtKB-KW"/>
</dbReference>
<keyword evidence="2" id="KW-1185">Reference proteome</keyword>
<accession>A0A7W5ZQX7</accession>
<comment type="caution">
    <text evidence="1">The sequence shown here is derived from an EMBL/GenBank/DDBJ whole genome shotgun (WGS) entry which is preliminary data.</text>
</comment>
<organism evidence="1 2">
    <name type="scientific">Runella defluvii</name>
    <dbReference type="NCBI Taxonomy" id="370973"/>
    <lineage>
        <taxon>Bacteria</taxon>
        <taxon>Pseudomonadati</taxon>
        <taxon>Bacteroidota</taxon>
        <taxon>Cytophagia</taxon>
        <taxon>Cytophagales</taxon>
        <taxon>Spirosomataceae</taxon>
        <taxon>Runella</taxon>
    </lineage>
</organism>
<name>A0A7W5ZQX7_9BACT</name>
<dbReference type="RefSeq" id="WP_229601415.1">
    <property type="nucleotide sequence ID" value="NZ_JACIBY010000011.1"/>
</dbReference>
<evidence type="ECO:0000313" key="2">
    <source>
        <dbReference type="Proteomes" id="UP000541352"/>
    </source>
</evidence>
<dbReference type="Proteomes" id="UP000541352">
    <property type="component" value="Unassembled WGS sequence"/>
</dbReference>
<dbReference type="PANTHER" id="PTHR30619">
    <property type="entry name" value="DNA INTERNALIZATION/COMPETENCE PROTEIN COMEC/REC2"/>
    <property type="match status" value="1"/>
</dbReference>
<dbReference type="Gene3D" id="3.60.15.10">
    <property type="entry name" value="Ribonuclease Z/Hydroxyacylglutathione hydrolase-like"/>
    <property type="match status" value="1"/>
</dbReference>
<evidence type="ECO:0000313" key="1">
    <source>
        <dbReference type="EMBL" id="MBB3840431.1"/>
    </source>
</evidence>
<dbReference type="EMBL" id="JACIBY010000011">
    <property type="protein sequence ID" value="MBB3840431.1"/>
    <property type="molecule type" value="Genomic_DNA"/>
</dbReference>
<dbReference type="InterPro" id="IPR036866">
    <property type="entry name" value="RibonucZ/Hydroxyglut_hydro"/>
</dbReference>
<sequence length="444" mass="49537">MIYAQYIRHSASLGRPRLHSTFPAVVGCEQPSVRLALLLVLCLFSLCSLAQQVGKPLPKWKEGGLDIHHINTGQGSATLLVFPDGTTLLVDAGAINSRDWRTNKPRNIPTKPSNERQAGEWIARYVQKALAHQTSPAIDYALISHFHDDHMGTPLNVMKQSSAGYTLAGITEVGELIPIRKIIDRGWPDYSYPTPMTADSMVSNYRRFLQWQQQHKGMDIERFRAGSNDQLVLLKSKKYPFEVRNIAVNGEMWTGSGNQTASLFPPLSSLKSADFPNENMCSAVFQIRYGKFDYFSGGDLQGVIRFGAPAWHDVETPIAQVVGPVEVQLVDHHGYPDSQNGALLTRLQPRVMVVPSWASSHPGKDVLERMFSEEFYKGPRDVFMTNLLPEAKTAIADLLPRLQSEGGHVVIRVEKGGKKYQIMVLDDTTESFRVKAVYGPYQSK</sequence>
<dbReference type="SUPFAM" id="SSF56281">
    <property type="entry name" value="Metallo-hydrolase/oxidoreductase"/>
    <property type="match status" value="1"/>
</dbReference>
<reference evidence="1 2" key="1">
    <citation type="submission" date="2020-08" db="EMBL/GenBank/DDBJ databases">
        <title>Genomic Encyclopedia of Type Strains, Phase IV (KMG-IV): sequencing the most valuable type-strain genomes for metagenomic binning, comparative biology and taxonomic classification.</title>
        <authorList>
            <person name="Goeker M."/>
        </authorList>
    </citation>
    <scope>NUCLEOTIDE SEQUENCE [LARGE SCALE GENOMIC DNA]</scope>
    <source>
        <strain evidence="1 2">DSM 17976</strain>
    </source>
</reference>
<dbReference type="InterPro" id="IPR052159">
    <property type="entry name" value="Competence_DNA_uptake"/>
</dbReference>
<dbReference type="PANTHER" id="PTHR30619:SF1">
    <property type="entry name" value="RECOMBINATION PROTEIN 2"/>
    <property type="match status" value="1"/>
</dbReference>
<dbReference type="AlphaFoldDB" id="A0A7W5ZQX7"/>
<gene>
    <name evidence="1" type="ORF">FHS57_004451</name>
</gene>
<proteinExistence type="predicted"/>
<keyword evidence="1" id="KW-0378">Hydrolase</keyword>
<protein>
    <submittedName>
        <fullName evidence="1">Beta-lactamase superfamily II metal-dependent hydrolase</fullName>
    </submittedName>
</protein>